<dbReference type="Proteomes" id="UP000590442">
    <property type="component" value="Unassembled WGS sequence"/>
</dbReference>
<dbReference type="EC" id="3.1.1.11" evidence="5"/>
<proteinExistence type="inferred from homology"/>
<dbReference type="UniPathway" id="UPA00545">
    <property type="reaction ID" value="UER00823"/>
</dbReference>
<dbReference type="Pfam" id="PF09492">
    <property type="entry name" value="Pec_lyase"/>
    <property type="match status" value="1"/>
</dbReference>
<dbReference type="Gene3D" id="2.160.20.10">
    <property type="entry name" value="Single-stranded right-handed beta-helix, Pectin lyase-like"/>
    <property type="match status" value="1"/>
</dbReference>
<dbReference type="GO" id="GO:0045490">
    <property type="term" value="P:pectin catabolic process"/>
    <property type="evidence" value="ECO:0007669"/>
    <property type="project" value="UniProtKB-UniRule"/>
</dbReference>
<dbReference type="RefSeq" id="WP_167963980.1">
    <property type="nucleotide sequence ID" value="NZ_JAATJJ010000001.1"/>
</dbReference>
<dbReference type="SUPFAM" id="SSF51126">
    <property type="entry name" value="Pectin lyase-like"/>
    <property type="match status" value="1"/>
</dbReference>
<dbReference type="GO" id="GO:0009279">
    <property type="term" value="C:cell outer membrane"/>
    <property type="evidence" value="ECO:0007669"/>
    <property type="project" value="TreeGrafter"/>
</dbReference>
<dbReference type="InterPro" id="IPR000070">
    <property type="entry name" value="Pectinesterase_cat"/>
</dbReference>
<dbReference type="EMBL" id="JAATJJ010000001">
    <property type="protein sequence ID" value="NJB71820.1"/>
    <property type="molecule type" value="Genomic_DNA"/>
</dbReference>
<dbReference type="PROSITE" id="PS00800">
    <property type="entry name" value="PECTINESTERASE_1"/>
    <property type="match status" value="1"/>
</dbReference>
<comment type="caution">
    <text evidence="7">The sequence shown here is derived from an EMBL/GenBank/DDBJ whole genome shotgun (WGS) entry which is preliminary data.</text>
</comment>
<dbReference type="PANTHER" id="PTHR31321:SF57">
    <property type="entry name" value="PECTINESTERASE 53-RELATED"/>
    <property type="match status" value="1"/>
</dbReference>
<dbReference type="InterPro" id="IPR011050">
    <property type="entry name" value="Pectin_lyase_fold/virulence"/>
</dbReference>
<sequence length="669" mass="77542">MSSLKTFCFVFLLHFSLNGQILNHSWENLVLNGSDEWYAGEEALQIVENVLLYQLNNGGWPKNKQMHRPLSLDKVEQLKKHKTTDVGATIDNGATSLELIFLAKLYKFQKREKFRNAFLKGVDYLLEAQYESGGWPQFYPLRKGYYSHITYNDDAMVNVMRLLKSIMENDHPYNQLEIPKDKKREVAVAFQKGINCILKTQYLQNGKLTGWCAQHDSKTYLPAKARSYELPSLSGKESAPIVLLLMDIEKPTPRIVKAIEAAVQWFEDSKLKNTLIERVYDDRGKLISKNLIQTKDAPALWARFMNLENNEPFFCDRDGIIKQRLSEIGEERRLGYRWYTDQPKNVLKHYPKWKERIKKQREFPEKDLYDVVVAQDGTGHFATIQDAINDAKSFPYDRLTIFVKDGIYKEKVKIHEWNTNISLIGESKENTIISFYDNFDKIDKGRNSTFYTPTLQVEADDFLAKNLTVINTSGDKGQAVTLSVSSTRVSIVNCRLLGNQDTLYTSGNGKQYYRNCYIEGTTDFIFGSATAFFENCQIHSKKDSYITAASTPKGTQFGYVFKNCSLTAEQNVTKVYLGRPWRVYAQTIFINCDMAKHIIPQAWHDWSKPKARKTTFYAEYKNKGEGFKPSAREKWSHQLSKKEAKKYRKEIVLAMPWHKLKEDWYANHK</sequence>
<protein>
    <recommendedName>
        <fullName evidence="5">Pectinesterase</fullName>
        <ecNumber evidence="5">3.1.1.11</ecNumber>
    </recommendedName>
</protein>
<comment type="similarity">
    <text evidence="1">Belongs to the pectinesterase family.</text>
</comment>
<dbReference type="InterPro" id="IPR018040">
    <property type="entry name" value="Pectinesterase_Tyr_AS"/>
</dbReference>
<dbReference type="PANTHER" id="PTHR31321">
    <property type="entry name" value="ACYL-COA THIOESTER HYDROLASE YBHC-RELATED"/>
    <property type="match status" value="1"/>
</dbReference>
<comment type="pathway">
    <text evidence="5">Glycan metabolism; pectin degradation; 2-dehydro-3-deoxy-D-gluconate from pectin: step 1/5.</text>
</comment>
<dbReference type="NCBIfam" id="TIGR02474">
    <property type="entry name" value="pec_lyase"/>
    <property type="match status" value="1"/>
</dbReference>
<keyword evidence="2 5" id="KW-0378">Hydrolase</keyword>
<dbReference type="InterPro" id="IPR033131">
    <property type="entry name" value="Pectinesterase_Asp_AS"/>
</dbReference>
<keyword evidence="8" id="KW-1185">Reference proteome</keyword>
<dbReference type="InterPro" id="IPR012334">
    <property type="entry name" value="Pectin_lyas_fold"/>
</dbReference>
<evidence type="ECO:0000313" key="7">
    <source>
        <dbReference type="EMBL" id="NJB71820.1"/>
    </source>
</evidence>
<evidence type="ECO:0000256" key="1">
    <source>
        <dbReference type="ARBA" id="ARBA00008891"/>
    </source>
</evidence>
<evidence type="ECO:0000256" key="2">
    <source>
        <dbReference type="ARBA" id="ARBA00022801"/>
    </source>
</evidence>
<feature type="active site" evidence="4">
    <location>
        <position position="523"/>
    </location>
</feature>
<dbReference type="GO" id="GO:0042545">
    <property type="term" value="P:cell wall modification"/>
    <property type="evidence" value="ECO:0007669"/>
    <property type="project" value="UniProtKB-UniRule"/>
</dbReference>
<evidence type="ECO:0000256" key="4">
    <source>
        <dbReference type="PROSITE-ProRule" id="PRU10040"/>
    </source>
</evidence>
<dbReference type="GO" id="GO:0030599">
    <property type="term" value="F:pectinesterase activity"/>
    <property type="evidence" value="ECO:0007669"/>
    <property type="project" value="UniProtKB-UniRule"/>
</dbReference>
<comment type="catalytic activity">
    <reaction evidence="5">
        <text>[(1-&gt;4)-alpha-D-galacturonosyl methyl ester](n) + n H2O = [(1-&gt;4)-alpha-D-galacturonosyl](n) + n methanol + n H(+)</text>
        <dbReference type="Rhea" id="RHEA:22380"/>
        <dbReference type="Rhea" id="RHEA-COMP:14570"/>
        <dbReference type="Rhea" id="RHEA-COMP:14573"/>
        <dbReference type="ChEBI" id="CHEBI:15377"/>
        <dbReference type="ChEBI" id="CHEBI:15378"/>
        <dbReference type="ChEBI" id="CHEBI:17790"/>
        <dbReference type="ChEBI" id="CHEBI:140522"/>
        <dbReference type="ChEBI" id="CHEBI:140523"/>
        <dbReference type="EC" id="3.1.1.11"/>
    </reaction>
</comment>
<dbReference type="PROSITE" id="PS00503">
    <property type="entry name" value="PECTINESTERASE_2"/>
    <property type="match status" value="1"/>
</dbReference>
<dbReference type="Gene3D" id="1.50.10.20">
    <property type="match status" value="1"/>
</dbReference>
<dbReference type="SUPFAM" id="SSF81853">
    <property type="entry name" value="Family 10 polysaccharide lyase"/>
    <property type="match status" value="1"/>
</dbReference>
<organism evidence="7 8">
    <name type="scientific">Saonia flava</name>
    <dbReference type="NCBI Taxonomy" id="523696"/>
    <lineage>
        <taxon>Bacteria</taxon>
        <taxon>Pseudomonadati</taxon>
        <taxon>Bacteroidota</taxon>
        <taxon>Flavobacteriia</taxon>
        <taxon>Flavobacteriales</taxon>
        <taxon>Flavobacteriaceae</taxon>
        <taxon>Saonia</taxon>
    </lineage>
</organism>
<gene>
    <name evidence="7" type="ORF">GGR42_002282</name>
</gene>
<evidence type="ECO:0000259" key="6">
    <source>
        <dbReference type="Pfam" id="PF01095"/>
    </source>
</evidence>
<evidence type="ECO:0000256" key="5">
    <source>
        <dbReference type="RuleBase" id="RU000589"/>
    </source>
</evidence>
<feature type="domain" description="Pectinesterase catalytic" evidence="6">
    <location>
        <begin position="370"/>
        <end position="648"/>
    </location>
</feature>
<dbReference type="AlphaFoldDB" id="A0A846QXZ5"/>
<evidence type="ECO:0000256" key="3">
    <source>
        <dbReference type="ARBA" id="ARBA00023085"/>
    </source>
</evidence>
<reference evidence="7 8" key="1">
    <citation type="submission" date="2020-03" db="EMBL/GenBank/DDBJ databases">
        <title>Genomic Encyclopedia of Type Strains, Phase IV (KMG-IV): sequencing the most valuable type-strain genomes for metagenomic binning, comparative biology and taxonomic classification.</title>
        <authorList>
            <person name="Goeker M."/>
        </authorList>
    </citation>
    <scope>NUCLEOTIDE SEQUENCE [LARGE SCALE GENOMIC DNA]</scope>
    <source>
        <strain evidence="7 8">DSM 29762</strain>
    </source>
</reference>
<dbReference type="InterPro" id="IPR012669">
    <property type="entry name" value="Pectate_lyase"/>
</dbReference>
<keyword evidence="3 5" id="KW-0063">Aspartyl esterase</keyword>
<evidence type="ECO:0000313" key="8">
    <source>
        <dbReference type="Proteomes" id="UP000590442"/>
    </source>
</evidence>
<accession>A0A846QXZ5</accession>
<name>A0A846QXZ5_9FLAO</name>
<dbReference type="Pfam" id="PF01095">
    <property type="entry name" value="Pectinesterase"/>
    <property type="match status" value="1"/>
</dbReference>